<sequence>MEGEKRVWGYRGRIIVRGGDVVEVIDVLEKPRPRKDCDGKREMGNGRIYVVCCTYIPFFVVYTFLRTQKWAVCREFIIRS</sequence>
<organism evidence="2 3">
    <name type="scientific">Ascodesmis nigricans</name>
    <dbReference type="NCBI Taxonomy" id="341454"/>
    <lineage>
        <taxon>Eukaryota</taxon>
        <taxon>Fungi</taxon>
        <taxon>Dikarya</taxon>
        <taxon>Ascomycota</taxon>
        <taxon>Pezizomycotina</taxon>
        <taxon>Pezizomycetes</taxon>
        <taxon>Pezizales</taxon>
        <taxon>Ascodesmidaceae</taxon>
        <taxon>Ascodesmis</taxon>
    </lineage>
</organism>
<dbReference type="InParanoid" id="A0A4S2N7Z5"/>
<keyword evidence="3" id="KW-1185">Reference proteome</keyword>
<keyword evidence="1" id="KW-1133">Transmembrane helix</keyword>
<name>A0A4S2N7Z5_9PEZI</name>
<keyword evidence="1" id="KW-0472">Membrane</keyword>
<evidence type="ECO:0000313" key="3">
    <source>
        <dbReference type="Proteomes" id="UP000298138"/>
    </source>
</evidence>
<dbReference type="Proteomes" id="UP000298138">
    <property type="component" value="Unassembled WGS sequence"/>
</dbReference>
<evidence type="ECO:0000256" key="1">
    <source>
        <dbReference type="SAM" id="Phobius"/>
    </source>
</evidence>
<reference evidence="2 3" key="1">
    <citation type="submission" date="2019-04" db="EMBL/GenBank/DDBJ databases">
        <title>Comparative genomics and transcriptomics to analyze fruiting body development in filamentous ascomycetes.</title>
        <authorList>
            <consortium name="DOE Joint Genome Institute"/>
            <person name="Lutkenhaus R."/>
            <person name="Traeger S."/>
            <person name="Breuer J."/>
            <person name="Kuo A."/>
            <person name="Lipzen A."/>
            <person name="Pangilinan J."/>
            <person name="Dilworth D."/>
            <person name="Sandor L."/>
            <person name="Poggeler S."/>
            <person name="Barry K."/>
            <person name="Grigoriev I.V."/>
            <person name="Nowrousian M."/>
        </authorList>
    </citation>
    <scope>NUCLEOTIDE SEQUENCE [LARGE SCALE GENOMIC DNA]</scope>
    <source>
        <strain evidence="2 3">CBS 389.68</strain>
    </source>
</reference>
<proteinExistence type="predicted"/>
<protein>
    <submittedName>
        <fullName evidence="2">Uncharacterized protein</fullName>
    </submittedName>
</protein>
<dbReference type="AlphaFoldDB" id="A0A4S2N7Z5"/>
<keyword evidence="1" id="KW-0812">Transmembrane</keyword>
<accession>A0A4S2N7Z5</accession>
<gene>
    <name evidence="2" type="ORF">EX30DRAFT_337758</name>
</gene>
<evidence type="ECO:0000313" key="2">
    <source>
        <dbReference type="EMBL" id="TGZ85393.1"/>
    </source>
</evidence>
<feature type="transmembrane region" description="Helical" evidence="1">
    <location>
        <begin position="48"/>
        <end position="65"/>
    </location>
</feature>
<dbReference type="EMBL" id="ML220112">
    <property type="protein sequence ID" value="TGZ85393.1"/>
    <property type="molecule type" value="Genomic_DNA"/>
</dbReference>